<proteinExistence type="inferred from homology"/>
<comment type="similarity">
    <text evidence="1">Belongs to the peptidase C48 family.</text>
</comment>
<feature type="domain" description="Ubiquitin-like protease family profile" evidence="5">
    <location>
        <begin position="726"/>
        <end position="868"/>
    </location>
</feature>
<dbReference type="GO" id="GO:0006508">
    <property type="term" value="P:proteolysis"/>
    <property type="evidence" value="ECO:0007669"/>
    <property type="project" value="UniProtKB-KW"/>
</dbReference>
<dbReference type="Pfam" id="PF02902">
    <property type="entry name" value="Peptidase_C48"/>
    <property type="match status" value="1"/>
</dbReference>
<keyword evidence="2" id="KW-0645">Protease</keyword>
<gene>
    <name evidence="6" type="ORF">AT9943_LOCUS12596</name>
</gene>
<dbReference type="PROSITE" id="PS50600">
    <property type="entry name" value="ULP_PROTEASE"/>
    <property type="match status" value="1"/>
</dbReference>
<keyword evidence="3" id="KW-0378">Hydrolase</keyword>
<protein>
    <submittedName>
        <fullName evidence="6">(thale cress) hypothetical protein</fullName>
    </submittedName>
</protein>
<evidence type="ECO:0000313" key="7">
    <source>
        <dbReference type="Proteomes" id="UP000516314"/>
    </source>
</evidence>
<dbReference type="SUPFAM" id="SSF54001">
    <property type="entry name" value="Cysteine proteinases"/>
    <property type="match status" value="1"/>
</dbReference>
<evidence type="ECO:0000256" key="4">
    <source>
        <dbReference type="SAM" id="MobiDB-lite"/>
    </source>
</evidence>
<accession>A0A7G2ETI5</accession>
<dbReference type="Pfam" id="PF09331">
    <property type="entry name" value="DUF1985"/>
    <property type="match status" value="1"/>
</dbReference>
<evidence type="ECO:0000256" key="2">
    <source>
        <dbReference type="ARBA" id="ARBA00022670"/>
    </source>
</evidence>
<feature type="region of interest" description="Disordered" evidence="4">
    <location>
        <begin position="281"/>
        <end position="338"/>
    </location>
</feature>
<name>A0A7G2ETI5_ARATH</name>
<dbReference type="InterPro" id="IPR003653">
    <property type="entry name" value="Peptidase_C48_C"/>
</dbReference>
<organism evidence="6 7">
    <name type="scientific">Arabidopsis thaliana</name>
    <name type="common">Mouse-ear cress</name>
    <dbReference type="NCBI Taxonomy" id="3702"/>
    <lineage>
        <taxon>Eukaryota</taxon>
        <taxon>Viridiplantae</taxon>
        <taxon>Streptophyta</taxon>
        <taxon>Embryophyta</taxon>
        <taxon>Tracheophyta</taxon>
        <taxon>Spermatophyta</taxon>
        <taxon>Magnoliopsida</taxon>
        <taxon>eudicotyledons</taxon>
        <taxon>Gunneridae</taxon>
        <taxon>Pentapetalae</taxon>
        <taxon>rosids</taxon>
        <taxon>malvids</taxon>
        <taxon>Brassicales</taxon>
        <taxon>Brassicaceae</taxon>
        <taxon>Camelineae</taxon>
        <taxon>Arabidopsis</taxon>
    </lineage>
</organism>
<evidence type="ECO:0000256" key="1">
    <source>
        <dbReference type="ARBA" id="ARBA00005234"/>
    </source>
</evidence>
<dbReference type="Proteomes" id="UP000516314">
    <property type="component" value="Chromosome 3"/>
</dbReference>
<dbReference type="InterPro" id="IPR015410">
    <property type="entry name" value="DUF1985"/>
</dbReference>
<evidence type="ECO:0000259" key="5">
    <source>
        <dbReference type="PROSITE" id="PS50600"/>
    </source>
</evidence>
<dbReference type="InterPro" id="IPR038765">
    <property type="entry name" value="Papain-like_cys_pep_sf"/>
</dbReference>
<evidence type="ECO:0000313" key="6">
    <source>
        <dbReference type="EMBL" id="CAD5324714.1"/>
    </source>
</evidence>
<feature type="region of interest" description="Disordered" evidence="4">
    <location>
        <begin position="225"/>
        <end position="252"/>
    </location>
</feature>
<reference evidence="6 7" key="1">
    <citation type="submission" date="2020-09" db="EMBL/GenBank/DDBJ databases">
        <authorList>
            <person name="Ashkenazy H."/>
        </authorList>
    </citation>
    <scope>NUCLEOTIDE SEQUENCE [LARGE SCALE GENOMIC DNA]</scope>
    <source>
        <strain evidence="7">cv. Cdm-0</strain>
    </source>
</reference>
<dbReference type="EMBL" id="LR881468">
    <property type="protein sequence ID" value="CAD5324714.1"/>
    <property type="molecule type" value="Genomic_DNA"/>
</dbReference>
<dbReference type="AlphaFoldDB" id="A0A7G2ETI5"/>
<dbReference type="GO" id="GO:0008234">
    <property type="term" value="F:cysteine-type peptidase activity"/>
    <property type="evidence" value="ECO:0007669"/>
    <property type="project" value="InterPro"/>
</dbReference>
<dbReference type="PANTHER" id="PTHR48449">
    <property type="entry name" value="DUF1985 DOMAIN-CONTAINING PROTEIN"/>
    <property type="match status" value="1"/>
</dbReference>
<feature type="compositionally biased region" description="Basic residues" evidence="4">
    <location>
        <begin position="228"/>
        <end position="246"/>
    </location>
</feature>
<sequence length="868" mass="94662">MPPIPLPQRLIAFGEESRGERVNVYEKMKTLCGIFNALDDGEREFIARTSFGRLLEFPKLPSLSASFGIFILGRQLDVVKPNEIWVLFAGTPIRFSVREFKIVTDLPCGKYPSLKLKKKKGTAGKTIPFYSKLFGLEHDVTVDRAAPSIQEGPQIGETIQSKSEDDIRVATIICPDLVLDPEEDLSLSEDEEDEGVDNILKLAAEGLIFKNDMFRGGCFPSQMQLASKKQKRGVKANVSRSRKAKPSKNAGGDAKLDAHGKFIISAITDWFIKNIVIEGGSSKDPANGTSRPKKDVPDGTRGVSPSEDMGCSDGNDDFGFDSLRQTSTNPRPPCGEGNSNVKASVNEILSYYTGRCQLMLVRDKVVPMEADTCSDRVEAPNPQSASDISPPPKRNPFLKITPMLCEDNVPIEVDSPPGAVLTHDSQGPDIVVADVDTTIGDKDISEASHNAVADDDTTTGGKDNSEAPHLAAADVDTTIGDKDNSEVPIIVSGDVDNLLGDKDNLEGNETVSANDTVTIPKGSIDNDPTCGVVPSSPNDVEESQVACAVGDVTVGANESTEIKDNSLLSMFMAGRACEGKAVAIPQGEYMDLSGTNELTRCAYNDVFTGNDNQPIKDYHNQDVGRETSSIVSSAWEVEDSDESKEVKTPLHANNVDGICGRRSKRLRTLSSKLDGRYQYDKKTKVLVGHPSPGIKQLNVYVDPEERFQKSMKKLKSISSVSICGGVALSNKDILDLIEQKKNLTSKVMDALIKFSRHLLRTEDVDGEKLRVEVLDSKFVSLFCRQFTKFSRCTSKLEFQFPASLIDLLSGIGEDDRVQLFSEADYLYLPFNFDKKHWVALAECVDFEVGGIQSEVKKLVSALILAGGY</sequence>
<dbReference type="PANTHER" id="PTHR48449:SF2">
    <property type="entry name" value="UBIQUITIN-LIKE PROTEASE FAMILY PROFILE DOMAIN-CONTAINING PROTEIN"/>
    <property type="match status" value="1"/>
</dbReference>
<feature type="region of interest" description="Disordered" evidence="4">
    <location>
        <begin position="445"/>
        <end position="483"/>
    </location>
</feature>
<evidence type="ECO:0000256" key="3">
    <source>
        <dbReference type="ARBA" id="ARBA00022801"/>
    </source>
</evidence>